<name>A0A7G7XC18_9PSED</name>
<feature type="domain" description="DSBA-like thioredoxin" evidence="1">
    <location>
        <begin position="58"/>
        <end position="99"/>
    </location>
</feature>
<dbReference type="InterPro" id="IPR001853">
    <property type="entry name" value="DSBA-like_thioredoxin_dom"/>
</dbReference>
<evidence type="ECO:0000259" key="1">
    <source>
        <dbReference type="Pfam" id="PF01323"/>
    </source>
</evidence>
<dbReference type="CDD" id="cd02972">
    <property type="entry name" value="DsbA_family"/>
    <property type="match status" value="1"/>
</dbReference>
<dbReference type="SUPFAM" id="SSF52833">
    <property type="entry name" value="Thioredoxin-like"/>
    <property type="match status" value="1"/>
</dbReference>
<gene>
    <name evidence="2" type="ORF">GGI48_30510</name>
</gene>
<evidence type="ECO:0000313" key="3">
    <source>
        <dbReference type="Proteomes" id="UP000515277"/>
    </source>
</evidence>
<evidence type="ECO:0000313" key="2">
    <source>
        <dbReference type="EMBL" id="QNH77513.1"/>
    </source>
</evidence>
<dbReference type="Gene3D" id="3.40.30.10">
    <property type="entry name" value="Glutaredoxin"/>
    <property type="match status" value="1"/>
</dbReference>
<organism evidence="2 3">
    <name type="scientific">Pseudomonas protegens</name>
    <dbReference type="NCBI Taxonomy" id="380021"/>
    <lineage>
        <taxon>Bacteria</taxon>
        <taxon>Pseudomonadati</taxon>
        <taxon>Pseudomonadota</taxon>
        <taxon>Gammaproteobacteria</taxon>
        <taxon>Pseudomonadales</taxon>
        <taxon>Pseudomonadaceae</taxon>
        <taxon>Pseudomonas</taxon>
    </lineage>
</organism>
<proteinExistence type="predicted"/>
<dbReference type="InterPro" id="IPR036249">
    <property type="entry name" value="Thioredoxin-like_sf"/>
</dbReference>
<dbReference type="Proteomes" id="UP000515277">
    <property type="component" value="Chromosome"/>
</dbReference>
<dbReference type="RefSeq" id="WP_179601714.1">
    <property type="nucleotide sequence ID" value="NZ_CP060201.1"/>
</dbReference>
<protein>
    <submittedName>
        <fullName evidence="2">Thioredoxin domain-containing protein</fullName>
    </submittedName>
</protein>
<reference evidence="3" key="1">
    <citation type="journal article" date="2020" name="Microbiol. Resour. Announc.">
        <title>Complete genome sequences of four natural Pseudomonas isolates that catabolize a wide range of aromatic compounds relevant to lignin valorization.</title>
        <authorList>
            <person name="Hatmaker E.A."/>
            <person name="Presley G."/>
            <person name="Cannon O."/>
            <person name="Guss A.M."/>
            <person name="Elkins J.G."/>
        </authorList>
    </citation>
    <scope>NUCLEOTIDE SEQUENCE [LARGE SCALE GENOMIC DNA]</scope>
    <source>
        <strain evidence="3">H1F5C</strain>
    </source>
</reference>
<dbReference type="AlphaFoldDB" id="A0A7G7XC18"/>
<dbReference type="GO" id="GO:0016491">
    <property type="term" value="F:oxidoreductase activity"/>
    <property type="evidence" value="ECO:0007669"/>
    <property type="project" value="InterPro"/>
</dbReference>
<dbReference type="Pfam" id="PF01323">
    <property type="entry name" value="DSBA"/>
    <property type="match status" value="1"/>
</dbReference>
<sequence>MTWPFRRRFLAVIVCIGVVLAAGLLLSSTIRHGEDTHHESNPVNKGPWLLGPADARWTIVEYADLECPYCKTYTPELKHWVIQQENMNLQWHHLPLPGLDIRPACLVALVRG</sequence>
<dbReference type="EMBL" id="CP060201">
    <property type="protein sequence ID" value="QNH77513.1"/>
    <property type="molecule type" value="Genomic_DNA"/>
</dbReference>
<accession>A0A7G7XC18</accession>